<dbReference type="SUPFAM" id="SSF48452">
    <property type="entry name" value="TPR-like"/>
    <property type="match status" value="1"/>
</dbReference>
<proteinExistence type="predicted"/>
<dbReference type="Proteomes" id="UP000011135">
    <property type="component" value="Unassembled WGS sequence"/>
</dbReference>
<reference evidence="1 2" key="1">
    <citation type="submission" date="2012-12" db="EMBL/GenBank/DDBJ databases">
        <title>Genome assembly of Fulvivirga imtechensis AK7.</title>
        <authorList>
            <person name="Nupur N."/>
            <person name="Khatri I."/>
            <person name="Kumar R."/>
            <person name="Subramanian S."/>
            <person name="Pinnaka A."/>
        </authorList>
    </citation>
    <scope>NUCLEOTIDE SEQUENCE [LARGE SCALE GENOMIC DNA]</scope>
    <source>
        <strain evidence="1 2">AK7</strain>
    </source>
</reference>
<organism evidence="1 2">
    <name type="scientific">Fulvivirga imtechensis AK7</name>
    <dbReference type="NCBI Taxonomy" id="1237149"/>
    <lineage>
        <taxon>Bacteria</taxon>
        <taxon>Pseudomonadati</taxon>
        <taxon>Bacteroidota</taxon>
        <taxon>Cytophagia</taxon>
        <taxon>Cytophagales</taxon>
        <taxon>Fulvivirgaceae</taxon>
        <taxon>Fulvivirga</taxon>
    </lineage>
</organism>
<dbReference type="AlphaFoldDB" id="L8JPK8"/>
<dbReference type="STRING" id="1237149.C900_03331"/>
<evidence type="ECO:0000313" key="1">
    <source>
        <dbReference type="EMBL" id="ELR70896.1"/>
    </source>
</evidence>
<gene>
    <name evidence="1" type="ORF">C900_03331</name>
</gene>
<protein>
    <submittedName>
        <fullName evidence="1">DNAJ-like chaperone</fullName>
    </submittedName>
</protein>
<comment type="caution">
    <text evidence="1">The sequence shown here is derived from an EMBL/GenBank/DDBJ whole genome shotgun (WGS) entry which is preliminary data.</text>
</comment>
<dbReference type="eggNOG" id="COG0484">
    <property type="taxonomic scope" value="Bacteria"/>
</dbReference>
<accession>L8JPK8</accession>
<dbReference type="EMBL" id="AMZN01000048">
    <property type="protein sequence ID" value="ELR70896.1"/>
    <property type="molecule type" value="Genomic_DNA"/>
</dbReference>
<sequence length="165" mass="18819">MRIMDQGVELMADGKHEEANTRFKEVLKSAKVVPTDLCFYFGKNSFYLGKYTQSIDWLNKYIQLRGTTGQFYDESIEYLDRSKEAFLVVREGERKEAQNILTTSYDIDCGPSGKVICPVCKGKGVIITKGAFGDTYKACPYSDDHGYLTCEEYNKLLRGQLEPKF</sequence>
<name>L8JPK8_9BACT</name>
<dbReference type="InterPro" id="IPR011990">
    <property type="entry name" value="TPR-like_helical_dom_sf"/>
</dbReference>
<keyword evidence="2" id="KW-1185">Reference proteome</keyword>
<evidence type="ECO:0000313" key="2">
    <source>
        <dbReference type="Proteomes" id="UP000011135"/>
    </source>
</evidence>